<dbReference type="InterPro" id="IPR006638">
    <property type="entry name" value="Elp3/MiaA/NifB-like_rSAM"/>
</dbReference>
<evidence type="ECO:0000313" key="12">
    <source>
        <dbReference type="Proteomes" id="UP001565220"/>
    </source>
</evidence>
<evidence type="ECO:0000256" key="9">
    <source>
        <dbReference type="RuleBase" id="RU364116"/>
    </source>
</evidence>
<protein>
    <recommendedName>
        <fullName evidence="2 9">Heme chaperone HemW</fullName>
    </recommendedName>
</protein>
<dbReference type="SMART" id="SM00729">
    <property type="entry name" value="Elp3"/>
    <property type="match status" value="1"/>
</dbReference>
<dbReference type="InterPro" id="IPR004559">
    <property type="entry name" value="HemW-like"/>
</dbReference>
<dbReference type="Pfam" id="PF06969">
    <property type="entry name" value="HemN_C"/>
    <property type="match status" value="1"/>
</dbReference>
<evidence type="ECO:0000256" key="6">
    <source>
        <dbReference type="ARBA" id="ARBA00023004"/>
    </source>
</evidence>
<dbReference type="Gene3D" id="3.20.20.70">
    <property type="entry name" value="Aldolase class I"/>
    <property type="match status" value="1"/>
</dbReference>
<comment type="caution">
    <text evidence="11">The sequence shown here is derived from an EMBL/GenBank/DDBJ whole genome shotgun (WGS) entry which is preliminary data.</text>
</comment>
<keyword evidence="3 9" id="KW-0349">Heme</keyword>
<keyword evidence="4 9" id="KW-0949">S-adenosyl-L-methionine</keyword>
<keyword evidence="12" id="KW-1185">Reference proteome</keyword>
<comment type="similarity">
    <text evidence="1">Belongs to the anaerobic coproporphyrinogen-III oxidase family. HemW subfamily.</text>
</comment>
<dbReference type="InterPro" id="IPR007197">
    <property type="entry name" value="rSAM"/>
</dbReference>
<sequence>MSGEEDLNKKKTVSLYINIPFCKKKCLYCDFPSYSGKEEFMLDYSKALARDIALVGERTVKTIFIGGGTPTYLPLEAWENIHGALKKLNLGSNIEFSVEGNPGTFTEKKLRLLKVMGVNRLSIGLQAWQDSLLKKIGRIHTVNDFLKGYEMARNLEFSNINVDLMFGLPGQTFENWKESLENVAALNPEHISCYSLIVEAHTPFYNMYKSRELKLPKEEEERRMYYFTLEFLYKNGYNQYEISNFARNKKECRHNLVYWDLKPYIGCGSGAHSYIDGRRYRRTSDIEKYISEGSEGKFAELDKHKNSICDDMEEFMFMGLRKINGISIEDFNDRFNSNIYSIYGSVIDKYVKNGLLVVDGDRIYLNRRGIEVSNSVMCEFILT</sequence>
<dbReference type="EMBL" id="JBGFFE010000004">
    <property type="protein sequence ID" value="MEY8762971.1"/>
    <property type="molecule type" value="Genomic_DNA"/>
</dbReference>
<dbReference type="InterPro" id="IPR034505">
    <property type="entry name" value="Coproporphyrinogen-III_oxidase"/>
</dbReference>
<evidence type="ECO:0000256" key="4">
    <source>
        <dbReference type="ARBA" id="ARBA00022691"/>
    </source>
</evidence>
<dbReference type="SFLD" id="SFLDS00029">
    <property type="entry name" value="Radical_SAM"/>
    <property type="match status" value="1"/>
</dbReference>
<dbReference type="PROSITE" id="PS51918">
    <property type="entry name" value="RADICAL_SAM"/>
    <property type="match status" value="1"/>
</dbReference>
<dbReference type="SUPFAM" id="SSF102114">
    <property type="entry name" value="Radical SAM enzymes"/>
    <property type="match status" value="1"/>
</dbReference>
<comment type="function">
    <text evidence="9">Probably acts as a heme chaperone, transferring heme to an unknown acceptor. Binds one molecule of heme per monomer, possibly covalently. Binds 1 [4Fe-4S] cluster. The cluster is coordinated with 3 cysteines and an exchangeable S-adenosyl-L-methionine.</text>
</comment>
<feature type="domain" description="Radical SAM core" evidence="10">
    <location>
        <begin position="7"/>
        <end position="238"/>
    </location>
</feature>
<gene>
    <name evidence="11" type="primary">hemW</name>
    <name evidence="11" type="ORF">AB8S09_04815</name>
</gene>
<dbReference type="SFLD" id="SFLDF00562">
    <property type="entry name" value="HemN-like__clustered_with_heat"/>
    <property type="match status" value="1"/>
</dbReference>
<name>A0ABV4DUQ8_9CLOT</name>
<dbReference type="Proteomes" id="UP001565220">
    <property type="component" value="Unassembled WGS sequence"/>
</dbReference>
<evidence type="ECO:0000256" key="3">
    <source>
        <dbReference type="ARBA" id="ARBA00022617"/>
    </source>
</evidence>
<keyword evidence="9" id="KW-0004">4Fe-4S</keyword>
<dbReference type="PANTHER" id="PTHR13932">
    <property type="entry name" value="COPROPORPHYRINIGEN III OXIDASE"/>
    <property type="match status" value="1"/>
</dbReference>
<dbReference type="SFLD" id="SFLDG01065">
    <property type="entry name" value="anaerobic_coproporphyrinogen-I"/>
    <property type="match status" value="1"/>
</dbReference>
<comment type="subcellular location">
    <subcellularLocation>
        <location evidence="9">Cytoplasm</location>
    </subcellularLocation>
</comment>
<keyword evidence="8 9" id="KW-0143">Chaperone</keyword>
<dbReference type="CDD" id="cd01335">
    <property type="entry name" value="Radical_SAM"/>
    <property type="match status" value="1"/>
</dbReference>
<reference evidence="11 12" key="1">
    <citation type="submission" date="2024-08" db="EMBL/GenBank/DDBJ databases">
        <title>Clostridium lapicellarii sp. nov., and Clostridium renhuaiense sp. nov., two species isolated from the mud in a fermentation cellar used for producing sauce-flavour Chinese liquors.</title>
        <authorList>
            <person name="Yang F."/>
            <person name="Wang H."/>
            <person name="Chen L.Q."/>
            <person name="Zhou N."/>
            <person name="Lu J.J."/>
            <person name="Pu X.X."/>
            <person name="Wan B."/>
            <person name="Wang L."/>
            <person name="Liu S.J."/>
        </authorList>
    </citation>
    <scope>NUCLEOTIDE SEQUENCE [LARGE SCALE GENOMIC DNA]</scope>
    <source>
        <strain evidence="11 12">MT-113</strain>
    </source>
</reference>
<dbReference type="InterPro" id="IPR010723">
    <property type="entry name" value="HemN_C"/>
</dbReference>
<keyword evidence="5 9" id="KW-0479">Metal-binding</keyword>
<keyword evidence="7 9" id="KW-0411">Iron-sulfur</keyword>
<keyword evidence="6 9" id="KW-0408">Iron</keyword>
<evidence type="ECO:0000313" key="11">
    <source>
        <dbReference type="EMBL" id="MEY8762971.1"/>
    </source>
</evidence>
<dbReference type="NCBIfam" id="TIGR00539">
    <property type="entry name" value="hemN_rel"/>
    <property type="match status" value="1"/>
</dbReference>
<dbReference type="SFLD" id="SFLDF00288">
    <property type="entry name" value="HemN-like__clustered_with_nucl"/>
    <property type="match status" value="1"/>
</dbReference>
<dbReference type="PANTHER" id="PTHR13932:SF5">
    <property type="entry name" value="RADICAL S-ADENOSYL METHIONINE DOMAIN-CONTAINING PROTEIN 1, MITOCHONDRIAL"/>
    <property type="match status" value="1"/>
</dbReference>
<dbReference type="Pfam" id="PF04055">
    <property type="entry name" value="Radical_SAM"/>
    <property type="match status" value="1"/>
</dbReference>
<dbReference type="InterPro" id="IPR013785">
    <property type="entry name" value="Aldolase_TIM"/>
</dbReference>
<evidence type="ECO:0000256" key="2">
    <source>
        <dbReference type="ARBA" id="ARBA00017228"/>
    </source>
</evidence>
<accession>A0ABV4DUQ8</accession>
<keyword evidence="9" id="KW-0963">Cytoplasm</keyword>
<dbReference type="InterPro" id="IPR058240">
    <property type="entry name" value="rSAM_sf"/>
</dbReference>
<proteinExistence type="inferred from homology"/>
<evidence type="ECO:0000256" key="7">
    <source>
        <dbReference type="ARBA" id="ARBA00023014"/>
    </source>
</evidence>
<evidence type="ECO:0000259" key="10">
    <source>
        <dbReference type="PROSITE" id="PS51918"/>
    </source>
</evidence>
<dbReference type="SFLD" id="SFLDG01082">
    <property type="entry name" value="B12-binding_domain_containing"/>
    <property type="match status" value="1"/>
</dbReference>
<evidence type="ECO:0000256" key="8">
    <source>
        <dbReference type="ARBA" id="ARBA00023186"/>
    </source>
</evidence>
<evidence type="ECO:0000256" key="5">
    <source>
        <dbReference type="ARBA" id="ARBA00022723"/>
    </source>
</evidence>
<organism evidence="11 12">
    <name type="scientific">Clostridium lapidicellarium</name>
    <dbReference type="NCBI Taxonomy" id="3240931"/>
    <lineage>
        <taxon>Bacteria</taxon>
        <taxon>Bacillati</taxon>
        <taxon>Bacillota</taxon>
        <taxon>Clostridia</taxon>
        <taxon>Eubacteriales</taxon>
        <taxon>Clostridiaceae</taxon>
        <taxon>Clostridium</taxon>
    </lineage>
</organism>
<evidence type="ECO:0000256" key="1">
    <source>
        <dbReference type="ARBA" id="ARBA00006100"/>
    </source>
</evidence>